<comment type="caution">
    <text evidence="1">The sequence shown here is derived from an EMBL/GenBank/DDBJ whole genome shotgun (WGS) entry which is preliminary data.</text>
</comment>
<evidence type="ECO:0000313" key="1">
    <source>
        <dbReference type="EMBL" id="KKM15960.1"/>
    </source>
</evidence>
<dbReference type="EMBL" id="LAZR01014784">
    <property type="protein sequence ID" value="KKM15960.1"/>
    <property type="molecule type" value="Genomic_DNA"/>
</dbReference>
<name>A0A0F9KKY8_9ZZZZ</name>
<accession>A0A0F9KKY8</accession>
<reference evidence="1" key="1">
    <citation type="journal article" date="2015" name="Nature">
        <title>Complex archaea that bridge the gap between prokaryotes and eukaryotes.</title>
        <authorList>
            <person name="Spang A."/>
            <person name="Saw J.H."/>
            <person name="Jorgensen S.L."/>
            <person name="Zaremba-Niedzwiedzka K."/>
            <person name="Martijn J."/>
            <person name="Lind A.E."/>
            <person name="van Eijk R."/>
            <person name="Schleper C."/>
            <person name="Guy L."/>
            <person name="Ettema T.J."/>
        </authorList>
    </citation>
    <scope>NUCLEOTIDE SEQUENCE</scope>
</reference>
<sequence>MKKPYFLYIIDSGGICLFSYNFKKDIEMFQNELFSGFITAISLFSSELNQKLGYTEKQGRLPAIPLSLTFEIMISYKNPLVGVLVVLKKDIDKDFKEFLNAFLSSFIKKYEDNLVKWDGELTVFGSFKDEIEKIFKKMELYSFQIPKMKEISINKDVLNENYIALIKEIDGKKSIKEISEKMGKTVDETKTMISNLLWSELITLSEKVYDTDVFEPKRDLFYLIRTKELDPEHTSSNLSEQELLEHKLLRAIDGFKTVFNISRDFPNLTLYETKHLLSYYFSKGSYFEKVELYPQIIKISEDTFEKMTTEDLALSYSLENMCDGESSLADLSIKTGFPLRDIKKILDLLGNQVSYKKKYVK</sequence>
<dbReference type="AlphaFoldDB" id="A0A0F9KKY8"/>
<protein>
    <submittedName>
        <fullName evidence="1">Uncharacterized protein</fullName>
    </submittedName>
</protein>
<organism evidence="1">
    <name type="scientific">marine sediment metagenome</name>
    <dbReference type="NCBI Taxonomy" id="412755"/>
    <lineage>
        <taxon>unclassified sequences</taxon>
        <taxon>metagenomes</taxon>
        <taxon>ecological metagenomes</taxon>
    </lineage>
</organism>
<gene>
    <name evidence="1" type="ORF">LCGC14_1690670</name>
</gene>
<proteinExistence type="predicted"/>